<reference evidence="1" key="1">
    <citation type="submission" date="2020-05" db="EMBL/GenBank/DDBJ databases">
        <title>WGS assembly of Panicum virgatum.</title>
        <authorList>
            <person name="Lovell J.T."/>
            <person name="Jenkins J."/>
            <person name="Shu S."/>
            <person name="Juenger T.E."/>
            <person name="Schmutz J."/>
        </authorList>
    </citation>
    <scope>NUCLEOTIDE SEQUENCE</scope>
    <source>
        <strain evidence="1">AP13</strain>
    </source>
</reference>
<gene>
    <name evidence="1" type="ORF">PVAP13_1NG005473</name>
</gene>
<proteinExistence type="predicted"/>
<dbReference type="Proteomes" id="UP000823388">
    <property type="component" value="Chromosome 1N"/>
</dbReference>
<accession>A0A8T0WS43</accession>
<dbReference type="EMBL" id="CM029038">
    <property type="protein sequence ID" value="KAG2647954.1"/>
    <property type="molecule type" value="Genomic_DNA"/>
</dbReference>
<evidence type="ECO:0000313" key="2">
    <source>
        <dbReference type="Proteomes" id="UP000823388"/>
    </source>
</evidence>
<sequence>MSLSSYGLSKMLKQQQQQQHILLSQASWGRLEMKPKRHKGHGSGTLIASLQALLSKANSSEISQSLRSLLTDSFQVSLGLPLPLFILSICFSTPLRTGASGGLRWTCPNYLNRCWVSFSSIGATPTLFRIASFRTLSLLVCPQNHRNIRISATLSCWTYRLFVGQHSAPYNIAGRIVVL</sequence>
<evidence type="ECO:0000313" key="1">
    <source>
        <dbReference type="EMBL" id="KAG2647954.1"/>
    </source>
</evidence>
<organism evidence="1 2">
    <name type="scientific">Panicum virgatum</name>
    <name type="common">Blackwell switchgrass</name>
    <dbReference type="NCBI Taxonomy" id="38727"/>
    <lineage>
        <taxon>Eukaryota</taxon>
        <taxon>Viridiplantae</taxon>
        <taxon>Streptophyta</taxon>
        <taxon>Embryophyta</taxon>
        <taxon>Tracheophyta</taxon>
        <taxon>Spermatophyta</taxon>
        <taxon>Magnoliopsida</taxon>
        <taxon>Liliopsida</taxon>
        <taxon>Poales</taxon>
        <taxon>Poaceae</taxon>
        <taxon>PACMAD clade</taxon>
        <taxon>Panicoideae</taxon>
        <taxon>Panicodae</taxon>
        <taxon>Paniceae</taxon>
        <taxon>Panicinae</taxon>
        <taxon>Panicum</taxon>
        <taxon>Panicum sect. Hiantes</taxon>
    </lineage>
</organism>
<keyword evidence="2" id="KW-1185">Reference proteome</keyword>
<protein>
    <submittedName>
        <fullName evidence="1">Uncharacterized protein</fullName>
    </submittedName>
</protein>
<name>A0A8T0WS43_PANVG</name>
<comment type="caution">
    <text evidence="1">The sequence shown here is derived from an EMBL/GenBank/DDBJ whole genome shotgun (WGS) entry which is preliminary data.</text>
</comment>
<dbReference type="AlphaFoldDB" id="A0A8T0WS43"/>